<organism evidence="2 3">
    <name type="scientific">Mycobacterium gordonae</name>
    <dbReference type="NCBI Taxonomy" id="1778"/>
    <lineage>
        <taxon>Bacteria</taxon>
        <taxon>Bacillati</taxon>
        <taxon>Actinomycetota</taxon>
        <taxon>Actinomycetes</taxon>
        <taxon>Mycobacteriales</taxon>
        <taxon>Mycobacteriaceae</taxon>
        <taxon>Mycobacterium</taxon>
    </lineage>
</organism>
<gene>
    <name evidence="2" type="ORF">A9W98_28570</name>
</gene>
<sequence length="106" mass="11329">MQEVLGRAYALFGAPEGGAVMTDDGDARWADARDRLDTTRRQMTGVSGALAHRHAGFTHDAARDLGGAAATDTRLAGQPRGRCSPPPTETPPPWLRRRPARPGNGR</sequence>
<feature type="region of interest" description="Disordered" evidence="1">
    <location>
        <begin position="72"/>
        <end position="106"/>
    </location>
</feature>
<dbReference type="EMBL" id="MAEM01000418">
    <property type="protein sequence ID" value="OBR99772.1"/>
    <property type="molecule type" value="Genomic_DNA"/>
</dbReference>
<evidence type="ECO:0000313" key="3">
    <source>
        <dbReference type="Proteomes" id="UP000093757"/>
    </source>
</evidence>
<accession>A0A1A6BBR5</accession>
<reference evidence="2 3" key="1">
    <citation type="submission" date="2016-06" db="EMBL/GenBank/DDBJ databases">
        <authorList>
            <person name="Kjaerup R.B."/>
            <person name="Dalgaard T.S."/>
            <person name="Juul-Madsen H.R."/>
        </authorList>
    </citation>
    <scope>NUCLEOTIDE SEQUENCE [LARGE SCALE GENOMIC DNA]</scope>
    <source>
        <strain evidence="2 3">1245752.6</strain>
    </source>
</reference>
<proteinExistence type="predicted"/>
<evidence type="ECO:0000256" key="1">
    <source>
        <dbReference type="SAM" id="MobiDB-lite"/>
    </source>
</evidence>
<dbReference type="Proteomes" id="UP000093757">
    <property type="component" value="Unassembled WGS sequence"/>
</dbReference>
<comment type="caution">
    <text evidence="2">The sequence shown here is derived from an EMBL/GenBank/DDBJ whole genome shotgun (WGS) entry which is preliminary data.</text>
</comment>
<evidence type="ECO:0000313" key="2">
    <source>
        <dbReference type="EMBL" id="OBR99772.1"/>
    </source>
</evidence>
<feature type="compositionally biased region" description="Pro residues" evidence="1">
    <location>
        <begin position="84"/>
        <end position="94"/>
    </location>
</feature>
<dbReference type="AlphaFoldDB" id="A0A1A6BBR5"/>
<name>A0A1A6BBR5_MYCGO</name>
<protein>
    <submittedName>
        <fullName evidence="2">Uncharacterized protein</fullName>
    </submittedName>
</protein>